<dbReference type="InterPro" id="IPR001810">
    <property type="entry name" value="F-box_dom"/>
</dbReference>
<dbReference type="InterPro" id="IPR036047">
    <property type="entry name" value="F-box-like_dom_sf"/>
</dbReference>
<evidence type="ECO:0000259" key="1">
    <source>
        <dbReference type="Pfam" id="PF00646"/>
    </source>
</evidence>
<dbReference type="PANTHER" id="PTHR34145:SF65">
    <property type="entry name" value="FBD DOMAIN-CONTAINING PROTEIN"/>
    <property type="match status" value="1"/>
</dbReference>
<dbReference type="Pfam" id="PF24758">
    <property type="entry name" value="LRR_At5g56370"/>
    <property type="match status" value="1"/>
</dbReference>
<dbReference type="Gene3D" id="3.80.10.10">
    <property type="entry name" value="Ribonuclease Inhibitor"/>
    <property type="match status" value="1"/>
</dbReference>
<dbReference type="InterPro" id="IPR053772">
    <property type="entry name" value="At1g61320/At1g61330-like"/>
</dbReference>
<dbReference type="Gramene" id="Zm00001eb127920_T001">
    <property type="protein sequence ID" value="Zm00001eb127920_P001"/>
    <property type="gene ID" value="Zm00001eb127920"/>
</dbReference>
<dbReference type="PANTHER" id="PTHR34145">
    <property type="entry name" value="OS02G0105600 PROTEIN"/>
    <property type="match status" value="1"/>
</dbReference>
<dbReference type="AlphaFoldDB" id="A0A804N1P9"/>
<dbReference type="InterPro" id="IPR055411">
    <property type="entry name" value="LRR_FXL15/At3g58940/PEG3-like"/>
</dbReference>
<evidence type="ECO:0000313" key="4">
    <source>
        <dbReference type="Proteomes" id="UP000007305"/>
    </source>
</evidence>
<accession>A0A804N1P9</accession>
<protein>
    <recommendedName>
        <fullName evidence="5">F-box domain-containing protein</fullName>
    </recommendedName>
</protein>
<sequence length="545" mass="60103">MSEPKRCRTRIARTPLDMEMQAHHRIKRGDMEVQEQREDRLSRLPDDILHSILRGIPLKHAARTSALSRRWARTWLRALASSRVLDFTDRDFARGQAPARAAATVSRCLQLHAEYGAPLDVFRLAVTAPAPAPGSTGAFERDVVGWVVSAVARGAREVEVDLRPPPPPLAAKADAGDESAAFVELPGDLFVATNSLARLALGGFRLRAVPAGLAEGLRSLSLSHADVTDEAVRDIVSSCRALEVLSLQGCNLLRSVRIDGETLRSLEIVRCLGVRELRVNAPSLESFAFHGDNVYSTSDDDDDDLSSAVDLGSTPALRDAYLSHIGFDDAKNAYDEREYAYSNFLSCVAHARVLTLCSVGLLHLWAQLSYDPLVEIDMTSVQELQLLMSSLGEDDEGLHSFSSFFELYPLPLLGRLFVSLPSHTAEATTALPGEVVDDSKMMFYCYDDDFVLDQLSYIKLVNFRGTRFELQLLAFLLKRTPALEQLVLVTVGEEGGAPGDERVIQGWVSAIQKASPEAQLTVCQSSEDRSQNPVHTRFYHELLEE</sequence>
<dbReference type="Pfam" id="PF00646">
    <property type="entry name" value="F-box"/>
    <property type="match status" value="1"/>
</dbReference>
<dbReference type="EnsemblPlants" id="Zm00001eb127920_T001">
    <property type="protein sequence ID" value="Zm00001eb127920_P001"/>
    <property type="gene ID" value="Zm00001eb127920"/>
</dbReference>
<evidence type="ECO:0008006" key="5">
    <source>
        <dbReference type="Google" id="ProtNLM"/>
    </source>
</evidence>
<organism evidence="3 4">
    <name type="scientific">Zea mays</name>
    <name type="common">Maize</name>
    <dbReference type="NCBI Taxonomy" id="4577"/>
    <lineage>
        <taxon>Eukaryota</taxon>
        <taxon>Viridiplantae</taxon>
        <taxon>Streptophyta</taxon>
        <taxon>Embryophyta</taxon>
        <taxon>Tracheophyta</taxon>
        <taxon>Spermatophyta</taxon>
        <taxon>Magnoliopsida</taxon>
        <taxon>Liliopsida</taxon>
        <taxon>Poales</taxon>
        <taxon>Poaceae</taxon>
        <taxon>PACMAD clade</taxon>
        <taxon>Panicoideae</taxon>
        <taxon>Andropogonodae</taxon>
        <taxon>Andropogoneae</taxon>
        <taxon>Tripsacinae</taxon>
        <taxon>Zea</taxon>
    </lineage>
</organism>
<dbReference type="CDD" id="cd22160">
    <property type="entry name" value="F-box_AtFBL13-like"/>
    <property type="match status" value="1"/>
</dbReference>
<evidence type="ECO:0000259" key="2">
    <source>
        <dbReference type="Pfam" id="PF24758"/>
    </source>
</evidence>
<evidence type="ECO:0000313" key="3">
    <source>
        <dbReference type="EnsemblPlants" id="Zm00001eb127920_P001"/>
    </source>
</evidence>
<dbReference type="Proteomes" id="UP000007305">
    <property type="component" value="Chromosome 3"/>
</dbReference>
<reference evidence="3" key="2">
    <citation type="submission" date="2019-07" db="EMBL/GenBank/DDBJ databases">
        <authorList>
            <person name="Seetharam A."/>
            <person name="Woodhouse M."/>
            <person name="Cannon E."/>
        </authorList>
    </citation>
    <scope>NUCLEOTIDE SEQUENCE [LARGE SCALE GENOMIC DNA]</scope>
    <source>
        <strain evidence="3">cv. B73</strain>
    </source>
</reference>
<dbReference type="SUPFAM" id="SSF52047">
    <property type="entry name" value="RNI-like"/>
    <property type="match status" value="1"/>
</dbReference>
<dbReference type="InParanoid" id="A0A804N1P9"/>
<dbReference type="InterPro" id="IPR053781">
    <property type="entry name" value="F-box_AtFBL13-like"/>
</dbReference>
<proteinExistence type="predicted"/>
<reference evidence="4" key="1">
    <citation type="submission" date="2015-12" db="EMBL/GenBank/DDBJ databases">
        <title>Update maize B73 reference genome by single molecule sequencing technologies.</title>
        <authorList>
            <consortium name="Maize Genome Sequencing Project"/>
            <person name="Ware D."/>
        </authorList>
    </citation>
    <scope>NUCLEOTIDE SEQUENCE [LARGE SCALE GENOMIC DNA]</scope>
    <source>
        <strain evidence="4">cv. B73</strain>
    </source>
</reference>
<keyword evidence="4" id="KW-1185">Reference proteome</keyword>
<feature type="domain" description="F-box/LRR-repeat protein 15/At3g58940/PEG3-like LRR" evidence="2">
    <location>
        <begin position="145"/>
        <end position="298"/>
    </location>
</feature>
<name>A0A804N1P9_MAIZE</name>
<dbReference type="SUPFAM" id="SSF81383">
    <property type="entry name" value="F-box domain"/>
    <property type="match status" value="1"/>
</dbReference>
<dbReference type="InterPro" id="IPR032675">
    <property type="entry name" value="LRR_dom_sf"/>
</dbReference>
<feature type="domain" description="F-box" evidence="1">
    <location>
        <begin position="41"/>
        <end position="75"/>
    </location>
</feature>
<reference evidence="3" key="3">
    <citation type="submission" date="2021-05" db="UniProtKB">
        <authorList>
            <consortium name="EnsemblPlants"/>
        </authorList>
    </citation>
    <scope>IDENTIFICATION</scope>
    <source>
        <strain evidence="3">cv. B73</strain>
    </source>
</reference>